<accession>A0A840WD28</accession>
<feature type="domain" description="DUF6884" evidence="3">
    <location>
        <begin position="118"/>
        <end position="250"/>
    </location>
</feature>
<evidence type="ECO:0000259" key="4">
    <source>
        <dbReference type="Pfam" id="PF24706"/>
    </source>
</evidence>
<comment type="caution">
    <text evidence="5">The sequence shown here is derived from an EMBL/GenBank/DDBJ whole genome shotgun (WGS) entry which is preliminary data.</text>
</comment>
<proteinExistence type="predicted"/>
<organism evidence="5 6">
    <name type="scientific">Nocardiopsis metallicus</name>
    <dbReference type="NCBI Taxonomy" id="179819"/>
    <lineage>
        <taxon>Bacteria</taxon>
        <taxon>Bacillati</taxon>
        <taxon>Actinomycetota</taxon>
        <taxon>Actinomycetes</taxon>
        <taxon>Streptosporangiales</taxon>
        <taxon>Nocardiopsidaceae</taxon>
        <taxon>Nocardiopsis</taxon>
    </lineage>
</organism>
<sequence>MGQRPSVRELIAEYARANRGPFTAGTLVEWFAEHYPDVAAGTVRTQLSEAARARGRGRRLLERVGTGVYRLAVGEPGGPGDPSRRSDPGEPSGQDERAEPREPGEEAVDGASRRPDLVLVGCVKGKRSTALPARDLYQGALFDGRRGYAERSGAPWYVLSARWGLVRPEEEIAPYDLYLGGCSVSYRRAWGSFVVARLAEERELGGAVVEVHAGGDYVEALRGPLREHGALLRVPLAAYPLGRTLAWYKQRRAQAGDGGDASRRPDGTADGSPVSVATADMVAGLSDRRGALTPELLRTRKQGLSVPGMYSWWVDAAGAGDLGSGLGARIEPGVVYVGQAGATRQRSGARSDNTLFGRLVGMHLGGRADFSTFRLSLAAVLVERLGATRGDEAALSEWMERHLSVVAVAAPDRDGLAELEGMVVAAMDPPLNLRHVESTSVRRRLGELRKAWRSG</sequence>
<dbReference type="InterPro" id="IPR049251">
    <property type="entry name" value="DUF6884"/>
</dbReference>
<keyword evidence="6" id="KW-1185">Reference proteome</keyword>
<reference evidence="5 6" key="1">
    <citation type="submission" date="2020-08" db="EMBL/GenBank/DDBJ databases">
        <title>Sequencing the genomes of 1000 actinobacteria strains.</title>
        <authorList>
            <person name="Klenk H.-P."/>
        </authorList>
    </citation>
    <scope>NUCLEOTIDE SEQUENCE [LARGE SCALE GENOMIC DNA]</scope>
    <source>
        <strain evidence="5 6">DSM 44598</strain>
    </source>
</reference>
<evidence type="ECO:0000259" key="3">
    <source>
        <dbReference type="Pfam" id="PF21818"/>
    </source>
</evidence>
<evidence type="ECO:0000313" key="5">
    <source>
        <dbReference type="EMBL" id="MBB5489647.1"/>
    </source>
</evidence>
<feature type="domain" description="DUF7669" evidence="4">
    <location>
        <begin position="6"/>
        <end position="71"/>
    </location>
</feature>
<dbReference type="RefSeq" id="WP_184362018.1">
    <property type="nucleotide sequence ID" value="NZ_BAAAKM010000100.1"/>
</dbReference>
<evidence type="ECO:0000313" key="6">
    <source>
        <dbReference type="Proteomes" id="UP000579647"/>
    </source>
</evidence>
<feature type="domain" description="GIY-YIG catalytic" evidence="2">
    <location>
        <begin position="332"/>
        <end position="450"/>
    </location>
</feature>
<feature type="region of interest" description="Disordered" evidence="1">
    <location>
        <begin position="71"/>
        <end position="111"/>
    </location>
</feature>
<dbReference type="Pfam" id="PF20815">
    <property type="entry name" value="GIY_YIG_2"/>
    <property type="match status" value="1"/>
</dbReference>
<protein>
    <submittedName>
        <fullName evidence="5">Uncharacterized protein</fullName>
    </submittedName>
</protein>
<gene>
    <name evidence="5" type="ORF">HNR07_000784</name>
</gene>
<dbReference type="Pfam" id="PF21818">
    <property type="entry name" value="DUF6884"/>
    <property type="match status" value="1"/>
</dbReference>
<feature type="compositionally biased region" description="Basic and acidic residues" evidence="1">
    <location>
        <begin position="82"/>
        <end position="104"/>
    </location>
</feature>
<evidence type="ECO:0000259" key="2">
    <source>
        <dbReference type="Pfam" id="PF20815"/>
    </source>
</evidence>
<dbReference type="InterPro" id="IPR049311">
    <property type="entry name" value="GIY_YIG_cat"/>
</dbReference>
<name>A0A840WD28_9ACTN</name>
<dbReference type="Pfam" id="PF24706">
    <property type="entry name" value="DUF7669"/>
    <property type="match status" value="1"/>
</dbReference>
<dbReference type="EMBL" id="JACHDO010000001">
    <property type="protein sequence ID" value="MBB5489647.1"/>
    <property type="molecule type" value="Genomic_DNA"/>
</dbReference>
<evidence type="ECO:0000256" key="1">
    <source>
        <dbReference type="SAM" id="MobiDB-lite"/>
    </source>
</evidence>
<dbReference type="Proteomes" id="UP000579647">
    <property type="component" value="Unassembled WGS sequence"/>
</dbReference>
<dbReference type="AlphaFoldDB" id="A0A840WD28"/>
<dbReference type="InterPro" id="IPR056086">
    <property type="entry name" value="DUF7669"/>
</dbReference>